<gene>
    <name evidence="2" type="ORF">PSJ8397_01332</name>
</gene>
<reference evidence="2 3" key="1">
    <citation type="submission" date="2017-03" db="EMBL/GenBank/DDBJ databases">
        <authorList>
            <person name="Afonso C.L."/>
            <person name="Miller P.J."/>
            <person name="Scott M.A."/>
            <person name="Spackman E."/>
            <person name="Goraichik I."/>
            <person name="Dimitrov K.M."/>
            <person name="Suarez D.L."/>
            <person name="Swayne D.E."/>
        </authorList>
    </citation>
    <scope>NUCLEOTIDE SEQUENCE [LARGE SCALE GENOMIC DNA]</scope>
    <source>
        <strain evidence="2 3">CECT 8397</strain>
    </source>
</reference>
<proteinExistence type="predicted"/>
<feature type="signal peptide" evidence="1">
    <location>
        <begin position="1"/>
        <end position="21"/>
    </location>
</feature>
<feature type="chain" id="PRO_5012396167" evidence="1">
    <location>
        <begin position="22"/>
        <end position="120"/>
    </location>
</feature>
<sequence>MIKLPPKLTLALILAPAIAAATPYDGTFRQNANAECALVGVDGGALRIEDGIFYGVDLECRMTRPVNVVDMDATLYTMACSGNDEVWTERAMVMNDAESDGIIMLWDGYAFAYSRCPDPE</sequence>
<dbReference type="EMBL" id="FWFT01000002">
    <property type="protein sequence ID" value="SLN29748.1"/>
    <property type="molecule type" value="Genomic_DNA"/>
</dbReference>
<accession>A0A1Y5S0M9</accession>
<dbReference type="Proteomes" id="UP000193623">
    <property type="component" value="Unassembled WGS sequence"/>
</dbReference>
<name>A0A1Y5S0M9_9RHOB</name>
<keyword evidence="1" id="KW-0732">Signal</keyword>
<organism evidence="2 3">
    <name type="scientific">Pseudooctadecabacter jejudonensis</name>
    <dbReference type="NCBI Taxonomy" id="1391910"/>
    <lineage>
        <taxon>Bacteria</taxon>
        <taxon>Pseudomonadati</taxon>
        <taxon>Pseudomonadota</taxon>
        <taxon>Alphaproteobacteria</taxon>
        <taxon>Rhodobacterales</taxon>
        <taxon>Paracoccaceae</taxon>
        <taxon>Pseudooctadecabacter</taxon>
    </lineage>
</organism>
<dbReference type="AlphaFoldDB" id="A0A1Y5S0M9"/>
<dbReference type="OrthoDB" id="7727934at2"/>
<evidence type="ECO:0000313" key="3">
    <source>
        <dbReference type="Proteomes" id="UP000193623"/>
    </source>
</evidence>
<evidence type="ECO:0000256" key="1">
    <source>
        <dbReference type="SAM" id="SignalP"/>
    </source>
</evidence>
<keyword evidence="3" id="KW-1185">Reference proteome</keyword>
<protein>
    <submittedName>
        <fullName evidence="2">Uncharacterized protein</fullName>
    </submittedName>
</protein>
<evidence type="ECO:0000313" key="2">
    <source>
        <dbReference type="EMBL" id="SLN29748.1"/>
    </source>
</evidence>
<dbReference type="RefSeq" id="WP_085863787.1">
    <property type="nucleotide sequence ID" value="NZ_FWFT01000002.1"/>
</dbReference>